<evidence type="ECO:0000256" key="4">
    <source>
        <dbReference type="ARBA" id="ARBA00030169"/>
    </source>
</evidence>
<accession>A0ABN4X467</accession>
<dbReference type="RefSeq" id="WP_077293798.1">
    <property type="nucleotide sequence ID" value="NZ_CP019631.1"/>
</dbReference>
<dbReference type="InterPro" id="IPR036704">
    <property type="entry name" value="RraA/RraA-like_sf"/>
</dbReference>
<dbReference type="InterPro" id="IPR005493">
    <property type="entry name" value="RraA/RraA-like"/>
</dbReference>
<evidence type="ECO:0000313" key="6">
    <source>
        <dbReference type="Proteomes" id="UP000188174"/>
    </source>
</evidence>
<dbReference type="Pfam" id="PF03737">
    <property type="entry name" value="RraA-like"/>
    <property type="match status" value="1"/>
</dbReference>
<dbReference type="Gene3D" id="3.50.30.40">
    <property type="entry name" value="Ribonuclease E inhibitor RraA/RraA-like"/>
    <property type="match status" value="1"/>
</dbReference>
<dbReference type="CDD" id="cd16841">
    <property type="entry name" value="RraA_family"/>
    <property type="match status" value="1"/>
</dbReference>
<name>A0ABN4X467_9HYPH</name>
<dbReference type="PANTHER" id="PTHR33254:SF4">
    <property type="entry name" value="4-HYDROXY-4-METHYL-2-OXOGLUTARATE ALDOLASE 3-RELATED"/>
    <property type="match status" value="1"/>
</dbReference>
<dbReference type="SUPFAM" id="SSF89562">
    <property type="entry name" value="RraA-like"/>
    <property type="match status" value="1"/>
</dbReference>
<sequence>MDQELLELLKRVDTPTVCNAIEVVEGKRGFNGFTRGTMLCSAPEGGAMVGYASTVKIAALEPPTEPADVIRARRMEYYRRMAEAPKPSIAVIEDVDFPHCIGAYWGEVNTSIHKAFGMSGALTNGVMRDLGDMAEGFPVVAGSIGPSHGFVHVRELGTPVSIFGLTVQDGDLVHADRHGAVVIPAEVIPGLKEGIAKLFASEKIVLEATAKGPMDFAAFEKVWKAFEAARV</sequence>
<reference evidence="5 6" key="1">
    <citation type="submission" date="2017-02" db="EMBL/GenBank/DDBJ databases">
        <authorList>
            <person name="Jeong S."/>
        </authorList>
    </citation>
    <scope>NUCLEOTIDE SEQUENCE [LARGE SCALE GENOMIC DNA]</scope>
    <source>
        <strain evidence="5 6">RMAR6-6</strain>
        <plasmid evidence="5 6">unnamed1</plasmid>
    </source>
</reference>
<dbReference type="GO" id="GO:0016740">
    <property type="term" value="F:transferase activity"/>
    <property type="evidence" value="ECO:0007669"/>
    <property type="project" value="UniProtKB-KW"/>
</dbReference>
<dbReference type="EMBL" id="CP019631">
    <property type="protein sequence ID" value="AQQ07751.1"/>
    <property type="molecule type" value="Genomic_DNA"/>
</dbReference>
<geneLocation type="plasmid" evidence="5 6">
    <name>unnamed1</name>
</geneLocation>
<comment type="cofactor">
    <cofactor evidence="1">
        <name>a divalent metal cation</name>
        <dbReference type="ChEBI" id="CHEBI:60240"/>
    </cofactor>
</comment>
<dbReference type="Proteomes" id="UP000188174">
    <property type="component" value="Plasmid unnamed1"/>
</dbReference>
<keyword evidence="5" id="KW-0808">Transferase</keyword>
<keyword evidence="6" id="KW-1185">Reference proteome</keyword>
<evidence type="ECO:0000256" key="1">
    <source>
        <dbReference type="ARBA" id="ARBA00001968"/>
    </source>
</evidence>
<evidence type="ECO:0000256" key="3">
    <source>
        <dbReference type="ARBA" id="ARBA00029596"/>
    </source>
</evidence>
<keyword evidence="5" id="KW-0614">Plasmid</keyword>
<evidence type="ECO:0000256" key="2">
    <source>
        <dbReference type="ARBA" id="ARBA00016549"/>
    </source>
</evidence>
<proteinExistence type="predicted"/>
<dbReference type="PANTHER" id="PTHR33254">
    <property type="entry name" value="4-HYDROXY-4-METHYL-2-OXOGLUTARATE ALDOLASE 3-RELATED"/>
    <property type="match status" value="1"/>
</dbReference>
<protein>
    <recommendedName>
        <fullName evidence="2">Putative 4-hydroxy-4-methyl-2-oxoglutarate aldolase</fullName>
    </recommendedName>
    <alternativeName>
        <fullName evidence="3">Regulator of ribonuclease activity homolog</fullName>
    </alternativeName>
    <alternativeName>
        <fullName evidence="4">RraA-like protein</fullName>
    </alternativeName>
</protein>
<gene>
    <name evidence="5" type="ORF">B0E33_28435</name>
</gene>
<evidence type="ECO:0000313" key="5">
    <source>
        <dbReference type="EMBL" id="AQQ07751.1"/>
    </source>
</evidence>
<organism evidence="5 6">
    <name type="scientific">Roseibium algicola</name>
    <dbReference type="NCBI Taxonomy" id="2857014"/>
    <lineage>
        <taxon>Bacteria</taxon>
        <taxon>Pseudomonadati</taxon>
        <taxon>Pseudomonadota</taxon>
        <taxon>Alphaproteobacteria</taxon>
        <taxon>Hyphomicrobiales</taxon>
        <taxon>Stappiaceae</taxon>
        <taxon>Roseibium</taxon>
    </lineage>
</organism>